<comment type="caution">
    <text evidence="3">The sequence shown here is derived from an EMBL/GenBank/DDBJ whole genome shotgun (WGS) entry which is preliminary data.</text>
</comment>
<gene>
    <name evidence="3" type="ORF">FF38_12007</name>
</gene>
<dbReference type="AlphaFoldDB" id="A0A0L0CFH5"/>
<keyword evidence="1" id="KW-0812">Transmembrane</keyword>
<feature type="signal peptide" evidence="2">
    <location>
        <begin position="1"/>
        <end position="18"/>
    </location>
</feature>
<sequence length="238" mass="27555">MMITRMIMTMWMSTLLTSKCLKISVSGSRVWAYCIEVGNMMSSFVYFVMFFINAYLLYFVLKMYFSSWQMMVCWLGFNENITSGLLSFISMHYLCFVFSSLSTPFGLSWFLLLLLLVNGEWDIYIPTNKTILTPIKLQIIIVFRVNKTLYDRMAGLKCGFCDFNCDPLEKPFKIASYLGILEMAVVVIMLVMVMAELQETKCCDIKLRASKSDVVDNDDDEPIDNTFCMAHSTKYTKY</sequence>
<keyword evidence="4" id="KW-1185">Reference proteome</keyword>
<name>A0A0L0CFH5_LUCCU</name>
<feature type="transmembrane region" description="Helical" evidence="1">
    <location>
        <begin position="93"/>
        <end position="117"/>
    </location>
</feature>
<evidence type="ECO:0000313" key="3">
    <source>
        <dbReference type="EMBL" id="KNC30952.1"/>
    </source>
</evidence>
<keyword evidence="1" id="KW-0472">Membrane</keyword>
<evidence type="ECO:0000256" key="1">
    <source>
        <dbReference type="SAM" id="Phobius"/>
    </source>
</evidence>
<dbReference type="EMBL" id="JRES01000477">
    <property type="protein sequence ID" value="KNC30952.1"/>
    <property type="molecule type" value="Genomic_DNA"/>
</dbReference>
<dbReference type="Proteomes" id="UP000037069">
    <property type="component" value="Unassembled WGS sequence"/>
</dbReference>
<evidence type="ECO:0000256" key="2">
    <source>
        <dbReference type="SAM" id="SignalP"/>
    </source>
</evidence>
<keyword evidence="2" id="KW-0732">Signal</keyword>
<feature type="transmembrane region" description="Helical" evidence="1">
    <location>
        <begin position="174"/>
        <end position="197"/>
    </location>
</feature>
<keyword evidence="1" id="KW-1133">Transmembrane helix</keyword>
<proteinExistence type="predicted"/>
<protein>
    <submittedName>
        <fullName evidence="3">Uncharacterized protein</fullName>
    </submittedName>
</protein>
<accession>A0A0L0CFH5</accession>
<evidence type="ECO:0000313" key="4">
    <source>
        <dbReference type="Proteomes" id="UP000037069"/>
    </source>
</evidence>
<feature type="chain" id="PRO_5005536311" evidence="2">
    <location>
        <begin position="19"/>
        <end position="238"/>
    </location>
</feature>
<reference evidence="3 4" key="1">
    <citation type="journal article" date="2015" name="Nat. Commun.">
        <title>Lucilia cuprina genome unlocks parasitic fly biology to underpin future interventions.</title>
        <authorList>
            <person name="Anstead C.A."/>
            <person name="Korhonen P.K."/>
            <person name="Young N.D."/>
            <person name="Hall R.S."/>
            <person name="Jex A.R."/>
            <person name="Murali S.C."/>
            <person name="Hughes D.S."/>
            <person name="Lee S.F."/>
            <person name="Perry T."/>
            <person name="Stroehlein A.J."/>
            <person name="Ansell B.R."/>
            <person name="Breugelmans B."/>
            <person name="Hofmann A."/>
            <person name="Qu J."/>
            <person name="Dugan S."/>
            <person name="Lee S.L."/>
            <person name="Chao H."/>
            <person name="Dinh H."/>
            <person name="Han Y."/>
            <person name="Doddapaneni H.V."/>
            <person name="Worley K.C."/>
            <person name="Muzny D.M."/>
            <person name="Ioannidis P."/>
            <person name="Waterhouse R.M."/>
            <person name="Zdobnov E.M."/>
            <person name="James P.J."/>
            <person name="Bagnall N.H."/>
            <person name="Kotze A.C."/>
            <person name="Gibbs R.A."/>
            <person name="Richards S."/>
            <person name="Batterham P."/>
            <person name="Gasser R.B."/>
        </authorList>
    </citation>
    <scope>NUCLEOTIDE SEQUENCE [LARGE SCALE GENOMIC DNA]</scope>
    <source>
        <strain evidence="3 4">LS</strain>
        <tissue evidence="3">Full body</tissue>
    </source>
</reference>
<organism evidence="3 4">
    <name type="scientific">Lucilia cuprina</name>
    <name type="common">Green bottle fly</name>
    <name type="synonym">Australian sheep blowfly</name>
    <dbReference type="NCBI Taxonomy" id="7375"/>
    <lineage>
        <taxon>Eukaryota</taxon>
        <taxon>Metazoa</taxon>
        <taxon>Ecdysozoa</taxon>
        <taxon>Arthropoda</taxon>
        <taxon>Hexapoda</taxon>
        <taxon>Insecta</taxon>
        <taxon>Pterygota</taxon>
        <taxon>Neoptera</taxon>
        <taxon>Endopterygota</taxon>
        <taxon>Diptera</taxon>
        <taxon>Brachycera</taxon>
        <taxon>Muscomorpha</taxon>
        <taxon>Oestroidea</taxon>
        <taxon>Calliphoridae</taxon>
        <taxon>Luciliinae</taxon>
        <taxon>Lucilia</taxon>
    </lineage>
</organism>